<comment type="caution">
    <text evidence="4">The sequence shown here is derived from an EMBL/GenBank/DDBJ whole genome shotgun (WGS) entry which is preliminary data.</text>
</comment>
<dbReference type="PROSITE" id="PS50297">
    <property type="entry name" value="ANK_REP_REGION"/>
    <property type="match status" value="1"/>
</dbReference>
<gene>
    <name evidence="4" type="ORF">LNQ34_16795</name>
</gene>
<evidence type="ECO:0000313" key="4">
    <source>
        <dbReference type="EMBL" id="MCC9019433.1"/>
    </source>
</evidence>
<dbReference type="Proteomes" id="UP001430700">
    <property type="component" value="Unassembled WGS sequence"/>
</dbReference>
<feature type="repeat" description="ANK" evidence="3">
    <location>
        <begin position="43"/>
        <end position="75"/>
    </location>
</feature>
<evidence type="ECO:0000313" key="5">
    <source>
        <dbReference type="Proteomes" id="UP001430700"/>
    </source>
</evidence>
<dbReference type="PROSITE" id="PS50088">
    <property type="entry name" value="ANK_REPEAT"/>
    <property type="match status" value="1"/>
</dbReference>
<reference evidence="4" key="1">
    <citation type="submission" date="2021-11" db="EMBL/GenBank/DDBJ databases">
        <title>Description of novel Flavobacterium species.</title>
        <authorList>
            <person name="Saticioglu I.B."/>
            <person name="Ay H."/>
            <person name="Altun S."/>
            <person name="Duman M."/>
        </authorList>
    </citation>
    <scope>NUCLEOTIDE SEQUENCE</scope>
    <source>
        <strain evidence="4">F-126</strain>
    </source>
</reference>
<evidence type="ECO:0000256" key="1">
    <source>
        <dbReference type="ARBA" id="ARBA00022737"/>
    </source>
</evidence>
<dbReference type="PRINTS" id="PR01415">
    <property type="entry name" value="ANKYRIN"/>
</dbReference>
<organism evidence="4 5">
    <name type="scientific">Flavobacterium lipolyticum</name>
    <dbReference type="NCBI Taxonomy" id="2893754"/>
    <lineage>
        <taxon>Bacteria</taxon>
        <taxon>Pseudomonadati</taxon>
        <taxon>Bacteroidota</taxon>
        <taxon>Flavobacteriia</taxon>
        <taxon>Flavobacteriales</taxon>
        <taxon>Flavobacteriaceae</taxon>
        <taxon>Flavobacterium</taxon>
    </lineage>
</organism>
<dbReference type="SUPFAM" id="SSF48403">
    <property type="entry name" value="Ankyrin repeat"/>
    <property type="match status" value="1"/>
</dbReference>
<keyword evidence="2 3" id="KW-0040">ANK repeat</keyword>
<sequence>MNIYQKDHTQTPEIFTLIKEHQNSEAIHYLKKNPEEIHLKGWMDDTPLHTAALSGNFEMVKYLIKKNANVNAERSGVYATPLCWAENYEIAKYLLDNGATMNDKELFVATSNDKVKIIDLLITNGAQIDQNEPQYLKCKSIESIMIYLNHKIDLNGCDNNNSNLLHKLAWLDLPTVFDFAYNNGCEWRKDNSQRTPYYLAKQGKCENILNHFRNHYIELISNKVENIVKEDYVYQRIFFIKQSSFKSDWFIALTKNSNLIRYLKQDDKLIVDQIVNIDTSTIRNFTFDESNHVIVPTGDNQLLILEQKTFNLTRSIKLPNDLVLDQITYLPSKGLYIGSSQNWEIVLLSKDFKIISRTKAEDGTLFPKINQNENLISFMSYDQETYFNLYNLKNDLSISFIHTFFKEWENTSSDFAFNDNEFIVSFPNDLEYYSFEDGEINKIWEIDISQYTSQHALSFLTFTNENIILVGKGKILLFIDKREQKILREVIVDLTSEIRSLYLDKEKKNLIVYTDSELKLIPINQIELKQEETSYITIISKANKEGFLARIWNKITSY</sequence>
<dbReference type="SMART" id="SM00248">
    <property type="entry name" value="ANK"/>
    <property type="match status" value="2"/>
</dbReference>
<dbReference type="SUPFAM" id="SSF50998">
    <property type="entry name" value="Quinoprotein alcohol dehydrogenase-like"/>
    <property type="match status" value="1"/>
</dbReference>
<keyword evidence="1" id="KW-0677">Repeat</keyword>
<dbReference type="PANTHER" id="PTHR24134:SF9">
    <property type="entry name" value="ANKYRIN REPEAT AND SOCS BOX PROTEIN 8"/>
    <property type="match status" value="1"/>
</dbReference>
<dbReference type="InterPro" id="IPR036770">
    <property type="entry name" value="Ankyrin_rpt-contain_sf"/>
</dbReference>
<evidence type="ECO:0000256" key="3">
    <source>
        <dbReference type="PROSITE-ProRule" id="PRU00023"/>
    </source>
</evidence>
<dbReference type="RefSeq" id="WP_230000529.1">
    <property type="nucleotide sequence ID" value="NZ_JAJJMN010000001.1"/>
</dbReference>
<name>A0ABS8M5B3_9FLAO</name>
<dbReference type="InterPro" id="IPR011047">
    <property type="entry name" value="Quinoprotein_ADH-like_sf"/>
</dbReference>
<dbReference type="EMBL" id="JAJJMN010000001">
    <property type="protein sequence ID" value="MCC9019433.1"/>
    <property type="molecule type" value="Genomic_DNA"/>
</dbReference>
<dbReference type="PANTHER" id="PTHR24134">
    <property type="entry name" value="ANKYRIN REPEAT-CONTAINING PROTEIN DDB_G0279043"/>
    <property type="match status" value="1"/>
</dbReference>
<protein>
    <submittedName>
        <fullName evidence="4">Ankyrin repeat domain-containing protein</fullName>
    </submittedName>
</protein>
<dbReference type="Pfam" id="PF12796">
    <property type="entry name" value="Ank_2"/>
    <property type="match status" value="1"/>
</dbReference>
<dbReference type="Gene3D" id="1.25.40.20">
    <property type="entry name" value="Ankyrin repeat-containing domain"/>
    <property type="match status" value="1"/>
</dbReference>
<evidence type="ECO:0000256" key="2">
    <source>
        <dbReference type="ARBA" id="ARBA00023043"/>
    </source>
</evidence>
<proteinExistence type="predicted"/>
<accession>A0ABS8M5B3</accession>
<keyword evidence="5" id="KW-1185">Reference proteome</keyword>
<dbReference type="InterPro" id="IPR002110">
    <property type="entry name" value="Ankyrin_rpt"/>
</dbReference>